<sequence>MVSETSCLIFVPNVQSREWLLQVEGSLQDLELKFAPTWAILKNVPPQLYSLDGISVIASAVGEPLHTEKSRLDPYHFGDTKVKIEIDLSVSLPNVVEVRDSESNSMRIKIVYPKLPPKCCNCGKFGHLMNCCPKPLMKSKPQSQLKEQDRVKVALAPSSVSVSTYCAPMEVQVSQPGQESEVVQAKISVASPHTQRRAMSRSRARARRRSLSLLPSYRAVYAGDEANEGLVSKDMEDSQGVDEEIEEFTYPFPPEEEHIWLLPKAARRAQKKEQRVLGNASGGHLLKNKIPSTDRQRVVKDWVRSGRFSVGALMETHVREENVAAVVEAVVPGWSYDTNYSGSEGGRIWVVWDPAISVVVYSKSAQMVVCGVFKPETSLSFTAIFVYGYNTEIHRRSLWEELVMVSGMSLVKELPLLVLGDFNQIRSASEHFSIASYNLPVSGMGKLQECLVDCGLDDLETRGVFFSWSNGRPEDPILRKLDRALGNDSWQQSFPDIIAMYEAPGDSDHAPCVVDFEVVSEIRKSSFKYFSFFSTHPRFMGDIQAAWSESSLMGSKMFSLKQRLKAVKKACIEINRVGFANIQQRAKEAMMNLKRVQESLLTAPTDSLFREEFVARKKWKFFEAAQNVFFIRKSRVRWLKDGDANTKFYFNSVVAHQARNTIRYLINAQGVKIINKAQIKDMVVSYFQNLLGAVSGEVTPWSVEDLRSLVTFRCSDEIKEKLIMIPSEEELKGLKINKEKTELLLDGGCTVRCQEMAGRLGIKQGSLPITYLGVPLSSKKMKKSDFQPLLDKVLLRFNSWTVRHLSFAGRFQLIQAVIYSTISFWASIFIIPKECIKLLEQMCNAFLWKGAPTAARRVKISWISVCTPKEEGGLGLRRLEEWNQVLGLKLMWMLFAAGGFLWVSWKNRYHLAWYQFILG</sequence>
<dbReference type="GO" id="GO:0008270">
    <property type="term" value="F:zinc ion binding"/>
    <property type="evidence" value="ECO:0007669"/>
    <property type="project" value="UniProtKB-KW"/>
</dbReference>
<evidence type="ECO:0000313" key="4">
    <source>
        <dbReference type="EMBL" id="KAG2267114.1"/>
    </source>
</evidence>
<dbReference type="OrthoDB" id="1748011at2759"/>
<dbReference type="GO" id="GO:0003824">
    <property type="term" value="F:catalytic activity"/>
    <property type="evidence" value="ECO:0007669"/>
    <property type="project" value="InterPro"/>
</dbReference>
<evidence type="ECO:0000256" key="2">
    <source>
        <dbReference type="SAM" id="Phobius"/>
    </source>
</evidence>
<organism evidence="4 5">
    <name type="scientific">Brassica carinata</name>
    <name type="common">Ethiopian mustard</name>
    <name type="synonym">Abyssinian cabbage</name>
    <dbReference type="NCBI Taxonomy" id="52824"/>
    <lineage>
        <taxon>Eukaryota</taxon>
        <taxon>Viridiplantae</taxon>
        <taxon>Streptophyta</taxon>
        <taxon>Embryophyta</taxon>
        <taxon>Tracheophyta</taxon>
        <taxon>Spermatophyta</taxon>
        <taxon>Magnoliopsida</taxon>
        <taxon>eudicotyledons</taxon>
        <taxon>Gunneridae</taxon>
        <taxon>Pentapetalae</taxon>
        <taxon>rosids</taxon>
        <taxon>malvids</taxon>
        <taxon>Brassicales</taxon>
        <taxon>Brassicaceae</taxon>
        <taxon>Brassiceae</taxon>
        <taxon>Brassica</taxon>
    </lineage>
</organism>
<dbReference type="PROSITE" id="PS50158">
    <property type="entry name" value="ZF_CCHC"/>
    <property type="match status" value="1"/>
</dbReference>
<feature type="transmembrane region" description="Helical" evidence="2">
    <location>
        <begin position="813"/>
        <end position="832"/>
    </location>
</feature>
<evidence type="ECO:0000259" key="3">
    <source>
        <dbReference type="PROSITE" id="PS50158"/>
    </source>
</evidence>
<feature type="transmembrane region" description="Helical" evidence="2">
    <location>
        <begin position="886"/>
        <end position="905"/>
    </location>
</feature>
<keyword evidence="2" id="KW-1133">Transmembrane helix</keyword>
<protein>
    <recommendedName>
        <fullName evidence="3">CCHC-type domain-containing protein</fullName>
    </recommendedName>
</protein>
<keyword evidence="2" id="KW-0472">Membrane</keyword>
<dbReference type="Pfam" id="PF03372">
    <property type="entry name" value="Exo_endo_phos"/>
    <property type="match status" value="1"/>
</dbReference>
<keyword evidence="2" id="KW-0812">Transmembrane</keyword>
<keyword evidence="5" id="KW-1185">Reference proteome</keyword>
<accession>A0A8X7QGM9</accession>
<evidence type="ECO:0000256" key="1">
    <source>
        <dbReference type="PROSITE-ProRule" id="PRU00047"/>
    </source>
</evidence>
<dbReference type="InterPro" id="IPR005135">
    <property type="entry name" value="Endo/exonuclease/phosphatase"/>
</dbReference>
<keyword evidence="1" id="KW-0862">Zinc</keyword>
<keyword evidence="1" id="KW-0479">Metal-binding</keyword>
<name>A0A8X7QGM9_BRACI</name>
<dbReference type="PANTHER" id="PTHR33116:SF80">
    <property type="entry name" value="REVERSE TRANSCRIPTASE ZINC-BINDING DOMAIN-CONTAINING PROTEIN"/>
    <property type="match status" value="1"/>
</dbReference>
<proteinExistence type="predicted"/>
<dbReference type="Proteomes" id="UP000886595">
    <property type="component" value="Unassembled WGS sequence"/>
</dbReference>
<dbReference type="InterPro" id="IPR001878">
    <property type="entry name" value="Znf_CCHC"/>
</dbReference>
<dbReference type="SUPFAM" id="SSF56219">
    <property type="entry name" value="DNase I-like"/>
    <property type="match status" value="1"/>
</dbReference>
<dbReference type="Gene3D" id="3.60.10.10">
    <property type="entry name" value="Endonuclease/exonuclease/phosphatase"/>
    <property type="match status" value="1"/>
</dbReference>
<keyword evidence="1" id="KW-0863">Zinc-finger</keyword>
<feature type="domain" description="CCHC-type" evidence="3">
    <location>
        <begin position="118"/>
        <end position="134"/>
    </location>
</feature>
<dbReference type="AlphaFoldDB" id="A0A8X7QGM9"/>
<reference evidence="4 5" key="1">
    <citation type="submission" date="2020-02" db="EMBL/GenBank/DDBJ databases">
        <authorList>
            <person name="Ma Q."/>
            <person name="Huang Y."/>
            <person name="Song X."/>
            <person name="Pei D."/>
        </authorList>
    </citation>
    <scope>NUCLEOTIDE SEQUENCE [LARGE SCALE GENOMIC DNA]</scope>
    <source>
        <strain evidence="4">Sxm20200214</strain>
        <tissue evidence="4">Leaf</tissue>
    </source>
</reference>
<gene>
    <name evidence="4" type="ORF">Bca52824_074193</name>
</gene>
<dbReference type="GO" id="GO:0003676">
    <property type="term" value="F:nucleic acid binding"/>
    <property type="evidence" value="ECO:0007669"/>
    <property type="project" value="InterPro"/>
</dbReference>
<dbReference type="InterPro" id="IPR036691">
    <property type="entry name" value="Endo/exonu/phosph_ase_sf"/>
</dbReference>
<comment type="caution">
    <text evidence="4">The sequence shown here is derived from an EMBL/GenBank/DDBJ whole genome shotgun (WGS) entry which is preliminary data.</text>
</comment>
<evidence type="ECO:0000313" key="5">
    <source>
        <dbReference type="Proteomes" id="UP000886595"/>
    </source>
</evidence>
<dbReference type="PANTHER" id="PTHR33116">
    <property type="entry name" value="REVERSE TRANSCRIPTASE ZINC-BINDING DOMAIN-CONTAINING PROTEIN-RELATED-RELATED"/>
    <property type="match status" value="1"/>
</dbReference>
<dbReference type="EMBL" id="JAAMPC010000014">
    <property type="protein sequence ID" value="KAG2267114.1"/>
    <property type="molecule type" value="Genomic_DNA"/>
</dbReference>